<dbReference type="PANTHER" id="PTHR30606">
    <property type="entry name" value="LIPID A BIOSYNTHESIS LAUROYL ACYLTRANSFERASE"/>
    <property type="match status" value="1"/>
</dbReference>
<dbReference type="GO" id="GO:0005886">
    <property type="term" value="C:plasma membrane"/>
    <property type="evidence" value="ECO:0007669"/>
    <property type="project" value="UniProtKB-SubCell"/>
</dbReference>
<evidence type="ECO:0000313" key="9">
    <source>
        <dbReference type="Proteomes" id="UP000002772"/>
    </source>
</evidence>
<organism evidence="8 9">
    <name type="scientific">Hallella multisaccharivorax DSM 17128</name>
    <dbReference type="NCBI Taxonomy" id="688246"/>
    <lineage>
        <taxon>Bacteria</taxon>
        <taxon>Pseudomonadati</taxon>
        <taxon>Bacteroidota</taxon>
        <taxon>Bacteroidia</taxon>
        <taxon>Bacteroidales</taxon>
        <taxon>Prevotellaceae</taxon>
        <taxon>Hallella</taxon>
    </lineage>
</organism>
<feature type="transmembrane region" description="Helical" evidence="7">
    <location>
        <begin position="31"/>
        <end position="51"/>
    </location>
</feature>
<evidence type="ECO:0000256" key="5">
    <source>
        <dbReference type="ARBA" id="ARBA00023136"/>
    </source>
</evidence>
<keyword evidence="3" id="KW-0997">Cell inner membrane</keyword>
<dbReference type="CDD" id="cd07984">
    <property type="entry name" value="LPLAT_LABLAT-like"/>
    <property type="match status" value="1"/>
</dbReference>
<dbReference type="Proteomes" id="UP000002772">
    <property type="component" value="Unassembled WGS sequence"/>
</dbReference>
<sequence length="295" mass="33557">MADREWPGSTFGTGFMHRWLITILRHSDVRVWYAFAAVFIIPFCLVFSQGSRHAYRYFRRRQGCGRCRSVMMVYVNQVLFSQVVIDRFAMYAGKRMRLKVENYGLFRKLAAGEQGFVMLSAHVGCYEMAGYELVSDQKPFNALVFAGEKESVMQGRSRLFTANHIRMIPVMPDMSHLFAIDRALSAGEIVSIPADRMWGSRKAVTVRLLGADADLPAGPFSVAAMRGLDVIAVNVMKTGLTAYTAYVTALAYDKKAPRKQQVRQLADAYAAELERTLHQYPAQWYNYFDFWKATC</sequence>
<protein>
    <submittedName>
        <fullName evidence="8">Lipid A biosynthesis acyltransferase</fullName>
    </submittedName>
</protein>
<keyword evidence="7" id="KW-1133">Transmembrane helix</keyword>
<dbReference type="RefSeq" id="WP_007576275.1">
    <property type="nucleotide sequence ID" value="NZ_BPTS01000002.1"/>
</dbReference>
<dbReference type="EMBL" id="GL945017">
    <property type="protein sequence ID" value="EGN58216.1"/>
    <property type="molecule type" value="Genomic_DNA"/>
</dbReference>
<name>F8N643_9BACT</name>
<dbReference type="InterPro" id="IPR004960">
    <property type="entry name" value="LipA_acyltrans"/>
</dbReference>
<evidence type="ECO:0000256" key="6">
    <source>
        <dbReference type="ARBA" id="ARBA00023315"/>
    </source>
</evidence>
<dbReference type="Pfam" id="PF03279">
    <property type="entry name" value="Lip_A_acyltrans"/>
    <property type="match status" value="1"/>
</dbReference>
<dbReference type="STRING" id="688246.Premu_2871"/>
<comment type="subcellular location">
    <subcellularLocation>
        <location evidence="1">Cell inner membrane</location>
    </subcellularLocation>
</comment>
<gene>
    <name evidence="8" type="ORF">Premu_2871</name>
</gene>
<keyword evidence="5 7" id="KW-0472">Membrane</keyword>
<evidence type="ECO:0000256" key="2">
    <source>
        <dbReference type="ARBA" id="ARBA00022475"/>
    </source>
</evidence>
<dbReference type="GO" id="GO:0016746">
    <property type="term" value="F:acyltransferase activity"/>
    <property type="evidence" value="ECO:0007669"/>
    <property type="project" value="UniProtKB-KW"/>
</dbReference>
<dbReference type="GO" id="GO:0009247">
    <property type="term" value="P:glycolipid biosynthetic process"/>
    <property type="evidence" value="ECO:0007669"/>
    <property type="project" value="UniProtKB-ARBA"/>
</dbReference>
<evidence type="ECO:0000313" key="8">
    <source>
        <dbReference type="EMBL" id="EGN58216.1"/>
    </source>
</evidence>
<keyword evidence="6 8" id="KW-0012">Acyltransferase</keyword>
<evidence type="ECO:0000256" key="7">
    <source>
        <dbReference type="SAM" id="Phobius"/>
    </source>
</evidence>
<keyword evidence="7" id="KW-0812">Transmembrane</keyword>
<keyword evidence="2" id="KW-1003">Cell membrane</keyword>
<keyword evidence="4 8" id="KW-0808">Transferase</keyword>
<dbReference type="HOGENOM" id="CLU_049421_2_0_10"/>
<dbReference type="eggNOG" id="COG4261">
    <property type="taxonomic scope" value="Bacteria"/>
</dbReference>
<dbReference type="PANTHER" id="PTHR30606:SF9">
    <property type="entry name" value="LIPID A BIOSYNTHESIS LAUROYLTRANSFERASE"/>
    <property type="match status" value="1"/>
</dbReference>
<evidence type="ECO:0000256" key="4">
    <source>
        <dbReference type="ARBA" id="ARBA00022679"/>
    </source>
</evidence>
<proteinExistence type="predicted"/>
<accession>F8N643</accession>
<evidence type="ECO:0000256" key="1">
    <source>
        <dbReference type="ARBA" id="ARBA00004533"/>
    </source>
</evidence>
<keyword evidence="9" id="KW-1185">Reference proteome</keyword>
<reference evidence="9" key="1">
    <citation type="journal article" date="2011" name="Stand. Genomic Sci.">
        <title>Non-contiguous finished genome sequence of the opportunistic oral pathogen Prevotella multisaccharivorax type strain (PPPA20).</title>
        <authorList>
            <person name="Pati A."/>
            <person name="Gronow S."/>
            <person name="Lu M."/>
            <person name="Lapidus A."/>
            <person name="Nolan M."/>
            <person name="Lucas S."/>
            <person name="Hammon N."/>
            <person name="Deshpande S."/>
            <person name="Cheng J.F."/>
            <person name="Tapia R."/>
            <person name="Han C."/>
            <person name="Goodwin L."/>
            <person name="Pitluck S."/>
            <person name="Liolios K."/>
            <person name="Pagani I."/>
            <person name="Mavromatis K."/>
            <person name="Mikhailova N."/>
            <person name="Huntemann M."/>
            <person name="Chen A."/>
            <person name="Palaniappan K."/>
            <person name="Land M."/>
            <person name="Hauser L."/>
            <person name="Detter J.C."/>
            <person name="Brambilla E.M."/>
            <person name="Rohde M."/>
            <person name="Goker M."/>
            <person name="Woyke T."/>
            <person name="Bristow J."/>
            <person name="Eisen J.A."/>
            <person name="Markowitz V."/>
            <person name="Hugenholtz P."/>
            <person name="Kyrpides N.C."/>
            <person name="Klenk H.P."/>
            <person name="Ivanova N."/>
        </authorList>
    </citation>
    <scope>NUCLEOTIDE SEQUENCE [LARGE SCALE GENOMIC DNA]</scope>
    <source>
        <strain evidence="9">DSM 17128</strain>
    </source>
</reference>
<dbReference type="AlphaFoldDB" id="F8N643"/>
<evidence type="ECO:0000256" key="3">
    <source>
        <dbReference type="ARBA" id="ARBA00022519"/>
    </source>
</evidence>